<comment type="caution">
    <text evidence="1">The sequence shown here is derived from an EMBL/GenBank/DDBJ whole genome shotgun (WGS) entry which is preliminary data.</text>
</comment>
<gene>
    <name evidence="1" type="ORF">CGS46_06520</name>
</gene>
<organism evidence="1 2">
    <name type="scientific">Faecalibacterium langellae</name>
    <dbReference type="NCBI Taxonomy" id="3435293"/>
    <lineage>
        <taxon>Bacteria</taxon>
        <taxon>Bacillati</taxon>
        <taxon>Bacillota</taxon>
        <taxon>Clostridia</taxon>
        <taxon>Eubacteriales</taxon>
        <taxon>Oscillospiraceae</taxon>
        <taxon>Faecalibacterium</taxon>
    </lineage>
</organism>
<sequence length="102" mass="12083">MKVIYDFLSQKVDVYDACLAPELIDQFVEVVTAIADYSYRWKLNTGYKKSKEERTDLMAVSEKPILTFTINFETAKRYRESNKMPHQFRRAAWTDLTVEVYL</sequence>
<evidence type="ECO:0000313" key="2">
    <source>
        <dbReference type="Proteomes" id="UP000220752"/>
    </source>
</evidence>
<accession>A0A2A6ZBM9</accession>
<protein>
    <submittedName>
        <fullName evidence="1">Uncharacterized protein</fullName>
    </submittedName>
</protein>
<proteinExistence type="predicted"/>
<dbReference type="Proteomes" id="UP000220752">
    <property type="component" value="Unassembled WGS sequence"/>
</dbReference>
<evidence type="ECO:0000313" key="1">
    <source>
        <dbReference type="EMBL" id="PDX58756.1"/>
    </source>
</evidence>
<dbReference type="EMBL" id="NMTQ01000022">
    <property type="protein sequence ID" value="PDX58756.1"/>
    <property type="molecule type" value="Genomic_DNA"/>
</dbReference>
<keyword evidence="2" id="KW-1185">Reference proteome</keyword>
<dbReference type="AlphaFoldDB" id="A0A2A6ZBM9"/>
<name>A0A2A6ZBM9_9FIRM</name>
<reference evidence="1 2" key="1">
    <citation type="journal article" date="2017" name="Front. Microbiol.">
        <title>New Insights into the Diversity of the Genus Faecalibacterium.</title>
        <authorList>
            <person name="Benevides L."/>
            <person name="Burman S."/>
            <person name="Martin R."/>
            <person name="Robert V."/>
            <person name="Thomas M."/>
            <person name="Miquel S."/>
            <person name="Chain F."/>
            <person name="Sokol H."/>
            <person name="Bermudez-Humaran L.G."/>
            <person name="Morrison M."/>
            <person name="Langella P."/>
            <person name="Azevedo V.A."/>
            <person name="Chatel J.M."/>
            <person name="Soares S."/>
        </authorList>
    </citation>
    <scope>NUCLEOTIDE SEQUENCE [LARGE SCALE GENOMIC DNA]</scope>
    <source>
        <strain evidence="2">CNCM I-4540</strain>
    </source>
</reference>